<dbReference type="GeneID" id="24413039"/>
<dbReference type="Proteomes" id="UP000008782">
    <property type="component" value="Unassembled WGS sequence"/>
</dbReference>
<proteinExistence type="predicted"/>
<organism evidence="2">
    <name type="scientific">Colletotrichum graminicola (strain M1.001 / M2 / FGSC 10212)</name>
    <name type="common">Maize anthracnose fungus</name>
    <name type="synonym">Glomerella graminicola</name>
    <dbReference type="NCBI Taxonomy" id="645133"/>
    <lineage>
        <taxon>Eukaryota</taxon>
        <taxon>Fungi</taxon>
        <taxon>Dikarya</taxon>
        <taxon>Ascomycota</taxon>
        <taxon>Pezizomycotina</taxon>
        <taxon>Sordariomycetes</taxon>
        <taxon>Hypocreomycetidae</taxon>
        <taxon>Glomerellales</taxon>
        <taxon>Glomerellaceae</taxon>
        <taxon>Colletotrichum</taxon>
        <taxon>Colletotrichum graminicola species complex</taxon>
    </lineage>
</organism>
<sequence>MTPDGGHDGTQGWGEYLHYYRFQSGLPEIAHTHTTYLRIEFSLFLDLGAKIIISPSTLVNPYRDATYDKFHSEENIRAVENFKLVLWRRQRQLTLANGASHQVTHYNLESRVVEKSPSGSDVKPAIFTLLAADGQSQLVGVLAAGAADELRVAATLDDLAADAAAVGGAVDEVGLMLADEAAALAALDDVENEVAHDERRPGSWTEVVLM</sequence>
<dbReference type="VEuPathDB" id="FungiDB:GLRG_07674"/>
<dbReference type="HOGENOM" id="CLU_1310014_0_0_1"/>
<evidence type="ECO:0000313" key="1">
    <source>
        <dbReference type="EMBL" id="EFQ32404.1"/>
    </source>
</evidence>
<protein>
    <submittedName>
        <fullName evidence="1">Uncharacterized protein</fullName>
    </submittedName>
</protein>
<dbReference type="EMBL" id="GG697362">
    <property type="protein sequence ID" value="EFQ32404.1"/>
    <property type="molecule type" value="Genomic_DNA"/>
</dbReference>
<dbReference type="RefSeq" id="XP_008096424.1">
    <property type="nucleotide sequence ID" value="XM_008098233.1"/>
</dbReference>
<dbReference type="AlphaFoldDB" id="E3QNP7"/>
<name>E3QNP7_COLGM</name>
<accession>E3QNP7</accession>
<gene>
    <name evidence="1" type="ORF">GLRG_07674</name>
</gene>
<evidence type="ECO:0000313" key="2">
    <source>
        <dbReference type="Proteomes" id="UP000008782"/>
    </source>
</evidence>
<keyword evidence="2" id="KW-1185">Reference proteome</keyword>
<reference evidence="2" key="1">
    <citation type="journal article" date="2012" name="Nat. Genet.">
        <title>Lifestyle transitions in plant pathogenic Colletotrichum fungi deciphered by genome and transcriptome analyses.</title>
        <authorList>
            <person name="O'Connell R.J."/>
            <person name="Thon M.R."/>
            <person name="Hacquard S."/>
            <person name="Amyotte S.G."/>
            <person name="Kleemann J."/>
            <person name="Torres M.F."/>
            <person name="Damm U."/>
            <person name="Buiate E.A."/>
            <person name="Epstein L."/>
            <person name="Alkan N."/>
            <person name="Altmueller J."/>
            <person name="Alvarado-Balderrama L."/>
            <person name="Bauser C.A."/>
            <person name="Becker C."/>
            <person name="Birren B.W."/>
            <person name="Chen Z."/>
            <person name="Choi J."/>
            <person name="Crouch J.A."/>
            <person name="Duvick J.P."/>
            <person name="Farman M.A."/>
            <person name="Gan P."/>
            <person name="Heiman D."/>
            <person name="Henrissat B."/>
            <person name="Howard R.J."/>
            <person name="Kabbage M."/>
            <person name="Koch C."/>
            <person name="Kracher B."/>
            <person name="Kubo Y."/>
            <person name="Law A.D."/>
            <person name="Lebrun M.-H."/>
            <person name="Lee Y.-H."/>
            <person name="Miyara I."/>
            <person name="Moore N."/>
            <person name="Neumann U."/>
            <person name="Nordstroem K."/>
            <person name="Panaccione D.G."/>
            <person name="Panstruga R."/>
            <person name="Place M."/>
            <person name="Proctor R.H."/>
            <person name="Prusky D."/>
            <person name="Rech G."/>
            <person name="Reinhardt R."/>
            <person name="Rollins J.A."/>
            <person name="Rounsley S."/>
            <person name="Schardl C.L."/>
            <person name="Schwartz D.C."/>
            <person name="Shenoy N."/>
            <person name="Shirasu K."/>
            <person name="Sikhakolli U.R."/>
            <person name="Stueber K."/>
            <person name="Sukno S.A."/>
            <person name="Sweigard J.A."/>
            <person name="Takano Y."/>
            <person name="Takahara H."/>
            <person name="Trail F."/>
            <person name="van der Does H.C."/>
            <person name="Voll L.M."/>
            <person name="Will I."/>
            <person name="Young S."/>
            <person name="Zeng Q."/>
            <person name="Zhang J."/>
            <person name="Zhou S."/>
            <person name="Dickman M.B."/>
            <person name="Schulze-Lefert P."/>
            <person name="Ver Loren van Themaat E."/>
            <person name="Ma L.-J."/>
            <person name="Vaillancourt L.J."/>
        </authorList>
    </citation>
    <scope>NUCLEOTIDE SEQUENCE [LARGE SCALE GENOMIC DNA]</scope>
    <source>
        <strain evidence="2">M1.001 / M2 / FGSC 10212</strain>
    </source>
</reference>